<dbReference type="EMBL" id="MN739354">
    <property type="protein sequence ID" value="QHT00341.1"/>
    <property type="molecule type" value="Genomic_DNA"/>
</dbReference>
<dbReference type="AlphaFoldDB" id="A0A6C0C7E5"/>
<accession>A0A6C0C7E5</accession>
<organism evidence="1">
    <name type="scientific">viral metagenome</name>
    <dbReference type="NCBI Taxonomy" id="1070528"/>
    <lineage>
        <taxon>unclassified sequences</taxon>
        <taxon>metagenomes</taxon>
        <taxon>organismal metagenomes</taxon>
    </lineage>
</organism>
<evidence type="ECO:0000313" key="1">
    <source>
        <dbReference type="EMBL" id="QHT00341.1"/>
    </source>
</evidence>
<proteinExistence type="predicted"/>
<dbReference type="Pfam" id="PF05725">
    <property type="entry name" value="FNIP"/>
    <property type="match status" value="2"/>
</dbReference>
<sequence length="336" mass="38655">MEKYFLSLDVSTSITIFLQNKEIIALTATCTKINQLKYKIIRHGGIDLSKVGRLSRTENGLRYGCRSDAEYRLIESFGVTHLSYNYGFNERITQIIPSTITHVTFNDHFNQSIVRIIPSSVIHLEFGHLFNQPIKNSIPNGITHLRFGDWFDQSIKKNIPKSVTHLKFGRYFDQPIQNHIPSVTHLTVGTRFNQSIRYCPVTHLSIILNVEHITSYDLSSPLAFKKRASKFYGSLKYCKTIKHVTLDVEYCGEDYDKVMKIIKLFIGHIKNNLIPSISKLTFERNISMPLGSRGSLYDEEFDQALENIPSYVEEIVLSSGFFRARGSSKERITYLR</sequence>
<name>A0A6C0C7E5_9ZZZZ</name>
<dbReference type="InterPro" id="IPR008615">
    <property type="entry name" value="FNIP"/>
</dbReference>
<protein>
    <recommendedName>
        <fullName evidence="2">F-box domain-containing protein</fullName>
    </recommendedName>
</protein>
<dbReference type="PANTHER" id="PTHR32134">
    <property type="entry name" value="FNIP REPEAT-CONTAINING PROTEIN"/>
    <property type="match status" value="1"/>
</dbReference>
<reference evidence="1" key="1">
    <citation type="journal article" date="2020" name="Nature">
        <title>Giant virus diversity and host interactions through global metagenomics.</title>
        <authorList>
            <person name="Schulz F."/>
            <person name="Roux S."/>
            <person name="Paez-Espino D."/>
            <person name="Jungbluth S."/>
            <person name="Walsh D.A."/>
            <person name="Denef V.J."/>
            <person name="McMahon K.D."/>
            <person name="Konstantinidis K.T."/>
            <person name="Eloe-Fadrosh E.A."/>
            <person name="Kyrpides N.C."/>
            <person name="Woyke T."/>
        </authorList>
    </citation>
    <scope>NUCLEOTIDE SEQUENCE</scope>
    <source>
        <strain evidence="1">GVMAG-M-3300020192-26</strain>
    </source>
</reference>
<dbReference type="PANTHER" id="PTHR32134:SF173">
    <property type="entry name" value="FNIP REPEAT-CONTAINING PROTEIN-RELATED"/>
    <property type="match status" value="1"/>
</dbReference>
<evidence type="ECO:0008006" key="2">
    <source>
        <dbReference type="Google" id="ProtNLM"/>
    </source>
</evidence>
<dbReference type="InterPro" id="IPR051251">
    <property type="entry name" value="STK_FNIP-Repeat"/>
</dbReference>